<evidence type="ECO:0000256" key="8">
    <source>
        <dbReference type="ARBA" id="ARBA00023136"/>
    </source>
</evidence>
<keyword evidence="11" id="KW-1185">Reference proteome</keyword>
<evidence type="ECO:0000256" key="7">
    <source>
        <dbReference type="ARBA" id="ARBA00022989"/>
    </source>
</evidence>
<evidence type="ECO:0000256" key="6">
    <source>
        <dbReference type="ARBA" id="ARBA00022927"/>
    </source>
</evidence>
<evidence type="ECO:0000256" key="3">
    <source>
        <dbReference type="ARBA" id="ARBA00022448"/>
    </source>
</evidence>
<dbReference type="InterPro" id="IPR004813">
    <property type="entry name" value="OPT"/>
</dbReference>
<dbReference type="GO" id="GO:0015031">
    <property type="term" value="P:protein transport"/>
    <property type="evidence" value="ECO:0007669"/>
    <property type="project" value="UniProtKB-KW"/>
</dbReference>
<feature type="transmembrane region" description="Helical" evidence="9">
    <location>
        <begin position="528"/>
        <end position="554"/>
    </location>
</feature>
<feature type="transmembrane region" description="Helical" evidence="9">
    <location>
        <begin position="757"/>
        <end position="781"/>
    </location>
</feature>
<evidence type="ECO:0000313" key="10">
    <source>
        <dbReference type="EMBL" id="CEP63860.1"/>
    </source>
</evidence>
<dbReference type="RefSeq" id="XP_022630072.1">
    <property type="nucleotide sequence ID" value="XM_022770764.1"/>
</dbReference>
<feature type="transmembrane region" description="Helical" evidence="9">
    <location>
        <begin position="300"/>
        <end position="325"/>
    </location>
</feature>
<dbReference type="PANTHER" id="PTHR22601">
    <property type="entry name" value="ISP4 LIKE PROTEIN"/>
    <property type="match status" value="1"/>
</dbReference>
<organism evidence="10 11">
    <name type="scientific">Lachancea lanzarotensis</name>
    <dbReference type="NCBI Taxonomy" id="1245769"/>
    <lineage>
        <taxon>Eukaryota</taxon>
        <taxon>Fungi</taxon>
        <taxon>Dikarya</taxon>
        <taxon>Ascomycota</taxon>
        <taxon>Saccharomycotina</taxon>
        <taxon>Saccharomycetes</taxon>
        <taxon>Saccharomycetales</taxon>
        <taxon>Saccharomycetaceae</taxon>
        <taxon>Lachancea</taxon>
    </lineage>
</organism>
<feature type="transmembrane region" description="Helical" evidence="9">
    <location>
        <begin position="367"/>
        <end position="390"/>
    </location>
</feature>
<feature type="transmembrane region" description="Helical" evidence="9">
    <location>
        <begin position="234"/>
        <end position="254"/>
    </location>
</feature>
<dbReference type="GO" id="GO:0005794">
    <property type="term" value="C:Golgi apparatus"/>
    <property type="evidence" value="ECO:0007669"/>
    <property type="project" value="EnsemblFungi"/>
</dbReference>
<proteinExistence type="inferred from homology"/>
<evidence type="ECO:0000256" key="5">
    <source>
        <dbReference type="ARBA" id="ARBA00022856"/>
    </source>
</evidence>
<dbReference type="GO" id="GO:0005886">
    <property type="term" value="C:plasma membrane"/>
    <property type="evidence" value="ECO:0007669"/>
    <property type="project" value="EnsemblFungi"/>
</dbReference>
<dbReference type="InterPro" id="IPR004648">
    <property type="entry name" value="Oligpept_transpt"/>
</dbReference>
<dbReference type="OrthoDB" id="9986677at2759"/>
<dbReference type="Proteomes" id="UP000054304">
    <property type="component" value="Unassembled WGS sequence"/>
</dbReference>
<evidence type="ECO:0000313" key="11">
    <source>
        <dbReference type="Proteomes" id="UP000054304"/>
    </source>
</evidence>
<gene>
    <name evidence="10" type="ORF">LALA0_S09e04126g</name>
</gene>
<feature type="transmembrane region" description="Helical" evidence="9">
    <location>
        <begin position="728"/>
        <end position="745"/>
    </location>
</feature>
<dbReference type="Pfam" id="PF03169">
    <property type="entry name" value="OPT"/>
    <property type="match status" value="1"/>
</dbReference>
<feature type="transmembrane region" description="Helical" evidence="9">
    <location>
        <begin position="682"/>
        <end position="700"/>
    </location>
</feature>
<name>A0A0C7NBU8_9SACH</name>
<feature type="transmembrane region" description="Helical" evidence="9">
    <location>
        <begin position="501"/>
        <end position="522"/>
    </location>
</feature>
<dbReference type="NCBIfam" id="TIGR00727">
    <property type="entry name" value="ISP4_OPT"/>
    <property type="match status" value="1"/>
</dbReference>
<dbReference type="NCBIfam" id="TIGR00728">
    <property type="entry name" value="OPT_sfam"/>
    <property type="match status" value="1"/>
</dbReference>
<dbReference type="EMBL" id="LN736368">
    <property type="protein sequence ID" value="CEP63860.1"/>
    <property type="molecule type" value="Genomic_DNA"/>
</dbReference>
<reference evidence="10 11" key="1">
    <citation type="submission" date="2014-12" db="EMBL/GenBank/DDBJ databases">
        <authorList>
            <person name="Neuveglise Cecile"/>
        </authorList>
    </citation>
    <scope>NUCLEOTIDE SEQUENCE [LARGE SCALE GENOMIC DNA]</scope>
    <source>
        <strain evidence="10 11">CBS 12615</strain>
    </source>
</reference>
<feature type="transmembrane region" description="Helical" evidence="9">
    <location>
        <begin position="131"/>
        <end position="149"/>
    </location>
</feature>
<evidence type="ECO:0000256" key="1">
    <source>
        <dbReference type="ARBA" id="ARBA00004141"/>
    </source>
</evidence>
<protein>
    <submittedName>
        <fullName evidence="10">LALA0S09e04126g1_1</fullName>
    </submittedName>
</protein>
<keyword evidence="8 9" id="KW-0472">Membrane</keyword>
<evidence type="ECO:0000256" key="9">
    <source>
        <dbReference type="SAM" id="Phobius"/>
    </source>
</evidence>
<keyword evidence="3" id="KW-0813">Transport</keyword>
<feature type="transmembrane region" description="Helical" evidence="9">
    <location>
        <begin position="337"/>
        <end position="355"/>
    </location>
</feature>
<comment type="subcellular location">
    <subcellularLocation>
        <location evidence="1">Membrane</location>
        <topology evidence="1">Multi-pass membrane protein</topology>
    </subcellularLocation>
</comment>
<evidence type="ECO:0000256" key="4">
    <source>
        <dbReference type="ARBA" id="ARBA00022692"/>
    </source>
</evidence>
<dbReference type="GO" id="GO:1901584">
    <property type="term" value="F:tetrapeptide transmembrane transporter activity"/>
    <property type="evidence" value="ECO:0007669"/>
    <property type="project" value="EnsemblFungi"/>
</dbReference>
<evidence type="ECO:0000256" key="2">
    <source>
        <dbReference type="ARBA" id="ARBA00008807"/>
    </source>
</evidence>
<sequence length="820" mass="91837">MKNYIKDFLAKDTPVTHNVHPYTSTSSRGAVTDNTELHNLARRGEDDGKVKNSIVVTEDHSSDNIDFEVGKTRLADVKSGNLDPLSQQLSQQALEDEYAGITVEDDSPYPEVRAAVPSTDDTSLCQNTLRMWVLGMIMTTIGCGLNMLFSMHAPSVVLTSYVTAILAWPLGRAWDKVMPNKRLFGKWGPQLNPGPFNVKEHAIITAMGNVSFGGGNAYATDIILSMNNFYGKDFGWGFNLVAIWSTQCIGFAFAGLSRKILVESASMIWPANLVACTFLTNMHVNENHVANGWKISRLKFFLIVFIAGFVYYWFPGFIFQALSYFAWVTWIKPKNVLLNQVFGASSGLGLFPLTFDWNQIAGYIGSPLIPPVGALVTILLSMVTIFWVVVPAVHYSNVWYGKYLPISDSSSYDRFQEPYQVKKIVTENLSFDKVAYENYSPLFLSATFAISYGLSFAATTSTVVHTAIFHGKDIWAAVRGRKGEEEDVHNRLMRNYEDVPSWWYGVVFLVFFALAIATIRAWPTEMPVYTLIIALSIAAFFMLPVGIVLALTNITVGLNVITEFIIGYMTPGKPLAMMFFKTFGFITNYQAVFYVQDMKLGHYMKVAPKTLFWGQFIATLWGALVQVCVLKWALGNIEDVCTPHQASHFTCPGSRVFFNASVIWGVIGPQRIFSAGQIYNKVMYFFILGAGLPVMNWAILKKWPTSLIRHLNWPVFFSGTNLIPPATPYNYGAYCMVGIGFGYFIKKRFFHWWTKYNYSLSAGLDISLAWSSLFIFVTLGLTNANAPNWWGNNVINTVEYNGEAIQHILSPGESFGPAKW</sequence>
<keyword evidence="5" id="KW-0571">Peptide transport</keyword>
<dbReference type="HOGENOM" id="CLU_004965_1_1_1"/>
<feature type="transmembrane region" description="Helical" evidence="9">
    <location>
        <begin position="442"/>
        <end position="469"/>
    </location>
</feature>
<comment type="similarity">
    <text evidence="2">Belongs to the oligopeptide OPT transporter family.</text>
</comment>
<keyword evidence="7 9" id="KW-1133">Transmembrane helix</keyword>
<accession>A0A0C7NBU8</accession>
<feature type="transmembrane region" description="Helical" evidence="9">
    <location>
        <begin position="612"/>
        <end position="634"/>
    </location>
</feature>
<feature type="transmembrane region" description="Helical" evidence="9">
    <location>
        <begin position="575"/>
        <end position="592"/>
    </location>
</feature>
<dbReference type="AlphaFoldDB" id="A0A0C7NBU8"/>
<dbReference type="GeneID" id="34687381"/>
<keyword evidence="4 9" id="KW-0812">Transmembrane</keyword>
<keyword evidence="6" id="KW-0653">Protein transport</keyword>